<evidence type="ECO:0000256" key="1">
    <source>
        <dbReference type="SAM" id="Phobius"/>
    </source>
</evidence>
<keyword evidence="3" id="KW-1185">Reference proteome</keyword>
<sequence>MSNYGEEPRDEREPVQSVNKNRALLIFVLVVLIMTSSILTLMENNTQTIKFNEYVSLYNETVKDITEQAMTGLSLTKGYAEGYSEVWSNAIKTAELDIDFEKIKESTAKDNVLVEMAHAKDRIDEKMKKLKNHPKECKEAYDTLQALYDKYCSIYVQAQTVNQVSSDFSMTLENIKSSKPAEKH</sequence>
<evidence type="ECO:0000313" key="3">
    <source>
        <dbReference type="Proteomes" id="UP000617402"/>
    </source>
</evidence>
<keyword evidence="1" id="KW-1133">Transmembrane helix</keyword>
<comment type="caution">
    <text evidence="2">The sequence shown here is derived from an EMBL/GenBank/DDBJ whole genome shotgun (WGS) entry which is preliminary data.</text>
</comment>
<protein>
    <recommendedName>
        <fullName evidence="4">Chemotaxis methyl-accepting receptor HlyB-like 4HB MCP domain-containing protein</fullName>
    </recommendedName>
</protein>
<proteinExistence type="predicted"/>
<reference evidence="2 3" key="1">
    <citation type="submission" date="2020-07" db="EMBL/GenBank/DDBJ databases">
        <title>Draft whole-genome sequence of Heliobacterium chlorum DSM 3682, type strain.</title>
        <authorList>
            <person name="Kyndt J.A."/>
            <person name="Meyer T.E."/>
            <person name="Imhoff J.F."/>
        </authorList>
    </citation>
    <scope>NUCLEOTIDE SEQUENCE [LARGE SCALE GENOMIC DNA]</scope>
    <source>
        <strain evidence="2 3">DSM 3682</strain>
    </source>
</reference>
<keyword evidence="1" id="KW-0472">Membrane</keyword>
<organism evidence="2 3">
    <name type="scientific">Heliobacterium chlorum</name>
    <dbReference type="NCBI Taxonomy" id="2698"/>
    <lineage>
        <taxon>Bacteria</taxon>
        <taxon>Bacillati</taxon>
        <taxon>Bacillota</taxon>
        <taxon>Clostridia</taxon>
        <taxon>Eubacteriales</taxon>
        <taxon>Heliobacteriaceae</taxon>
        <taxon>Heliobacterium</taxon>
    </lineage>
</organism>
<keyword evidence="1" id="KW-0812">Transmembrane</keyword>
<evidence type="ECO:0008006" key="4">
    <source>
        <dbReference type="Google" id="ProtNLM"/>
    </source>
</evidence>
<accession>A0ABR7T3E5</accession>
<evidence type="ECO:0000313" key="2">
    <source>
        <dbReference type="EMBL" id="MBC9784071.1"/>
    </source>
</evidence>
<dbReference type="RefSeq" id="WP_188039206.1">
    <property type="nucleotide sequence ID" value="NZ_JACVHF010000004.1"/>
</dbReference>
<dbReference type="EMBL" id="JACVHF010000004">
    <property type="protein sequence ID" value="MBC9784071.1"/>
    <property type="molecule type" value="Genomic_DNA"/>
</dbReference>
<dbReference type="Proteomes" id="UP000617402">
    <property type="component" value="Unassembled WGS sequence"/>
</dbReference>
<gene>
    <name evidence="2" type="ORF">H1S01_06035</name>
</gene>
<feature type="transmembrane region" description="Helical" evidence="1">
    <location>
        <begin position="23"/>
        <end position="42"/>
    </location>
</feature>
<name>A0ABR7T3E5_HELCL</name>